<dbReference type="EMBL" id="JACGCM010002352">
    <property type="protein sequence ID" value="KAF6140718.1"/>
    <property type="molecule type" value="Genomic_DNA"/>
</dbReference>
<sequence length="348" mass="38443">MEIKIRRENSETDKSDNPDSRLEKESREVVKSGVIKEISGIYGIKEQCSRIRGETAVGYGGFLDGWDGMVWPSIAREAGAFRRSSSLSRASGTWRPRRIYRRVTKKGYRARVVMDIYRVFPPAVWVEMATGPLLIGTKYDEVPINCCNRCYKIGHREVVCTVIVEEDTAEATGRGVIIPGRYQTTGQKETPDGMERTITEEIKGDMREQYGDGIQGGLRAEDFSREGSGHPVSASFPAMDLGMRGGDTTLPWAGGERGVDTLDGLLGREHMEHLVVEEEEELLAFQTNRGGFSGGGWGDNQMWVQGIPGADRGSGAGFEGLGEGDERDPLILIHNSSREFLFGTRVVV</sequence>
<accession>A0A7J7LDQ2</accession>
<protein>
    <submittedName>
        <fullName evidence="2">Uncharacterized protein</fullName>
    </submittedName>
</protein>
<reference evidence="2 3" key="1">
    <citation type="journal article" date="2020" name="IScience">
        <title>Genome Sequencing of the Endangered Kingdonia uniflora (Circaeasteraceae, Ranunculales) Reveals Potential Mechanisms of Evolutionary Specialization.</title>
        <authorList>
            <person name="Sun Y."/>
            <person name="Deng T."/>
            <person name="Zhang A."/>
            <person name="Moore M.J."/>
            <person name="Landis J.B."/>
            <person name="Lin N."/>
            <person name="Zhang H."/>
            <person name="Zhang X."/>
            <person name="Huang J."/>
            <person name="Zhang X."/>
            <person name="Sun H."/>
            <person name="Wang H."/>
        </authorList>
    </citation>
    <scope>NUCLEOTIDE SEQUENCE [LARGE SCALE GENOMIC DNA]</scope>
    <source>
        <strain evidence="2">TB1705</strain>
        <tissue evidence="2">Leaf</tissue>
    </source>
</reference>
<name>A0A7J7LDQ2_9MAGN</name>
<proteinExistence type="predicted"/>
<keyword evidence="3" id="KW-1185">Reference proteome</keyword>
<feature type="region of interest" description="Disordered" evidence="1">
    <location>
        <begin position="1"/>
        <end position="25"/>
    </location>
</feature>
<gene>
    <name evidence="2" type="ORF">GIB67_035145</name>
</gene>
<dbReference type="AlphaFoldDB" id="A0A7J7LDQ2"/>
<dbReference type="Proteomes" id="UP000541444">
    <property type="component" value="Unassembled WGS sequence"/>
</dbReference>
<comment type="caution">
    <text evidence="2">The sequence shown here is derived from an EMBL/GenBank/DDBJ whole genome shotgun (WGS) entry which is preliminary data.</text>
</comment>
<evidence type="ECO:0000313" key="3">
    <source>
        <dbReference type="Proteomes" id="UP000541444"/>
    </source>
</evidence>
<organism evidence="2 3">
    <name type="scientific">Kingdonia uniflora</name>
    <dbReference type="NCBI Taxonomy" id="39325"/>
    <lineage>
        <taxon>Eukaryota</taxon>
        <taxon>Viridiplantae</taxon>
        <taxon>Streptophyta</taxon>
        <taxon>Embryophyta</taxon>
        <taxon>Tracheophyta</taxon>
        <taxon>Spermatophyta</taxon>
        <taxon>Magnoliopsida</taxon>
        <taxon>Ranunculales</taxon>
        <taxon>Circaeasteraceae</taxon>
        <taxon>Kingdonia</taxon>
    </lineage>
</organism>
<evidence type="ECO:0000256" key="1">
    <source>
        <dbReference type="SAM" id="MobiDB-lite"/>
    </source>
</evidence>
<evidence type="ECO:0000313" key="2">
    <source>
        <dbReference type="EMBL" id="KAF6140718.1"/>
    </source>
</evidence>